<dbReference type="EMBL" id="AFYH01233160">
    <property type="status" value="NOT_ANNOTATED_CDS"/>
    <property type="molecule type" value="Genomic_DNA"/>
</dbReference>
<accession>H2ZX85</accession>
<evidence type="ECO:0000259" key="3">
    <source>
        <dbReference type="PROSITE" id="PS50203"/>
    </source>
</evidence>
<dbReference type="InterPro" id="IPR038765">
    <property type="entry name" value="Papain-like_cys_pep_sf"/>
</dbReference>
<name>H2ZX85_LATCH</name>
<dbReference type="GO" id="GO:0006508">
    <property type="term" value="P:proteolysis"/>
    <property type="evidence" value="ECO:0007669"/>
    <property type="project" value="InterPro"/>
</dbReference>
<dbReference type="EMBL" id="AFYH01233155">
    <property type="status" value="NOT_ANNOTATED_CDS"/>
    <property type="molecule type" value="Genomic_DNA"/>
</dbReference>
<dbReference type="OMA" id="PEVISLX"/>
<dbReference type="EMBL" id="AFYH01233159">
    <property type="status" value="NOT_ANNOTATED_CDS"/>
    <property type="molecule type" value="Genomic_DNA"/>
</dbReference>
<evidence type="ECO:0000313" key="5">
    <source>
        <dbReference type="Proteomes" id="UP000008672"/>
    </source>
</evidence>
<dbReference type="InterPro" id="IPR053033">
    <property type="entry name" value="Androglobin-like"/>
</dbReference>
<feature type="domain" description="Calpain catalytic" evidence="3">
    <location>
        <begin position="91"/>
        <end position="283"/>
    </location>
</feature>
<dbReference type="InParanoid" id="H2ZX85"/>
<dbReference type="eggNOG" id="KOG0045">
    <property type="taxonomic scope" value="Eukaryota"/>
</dbReference>
<organism evidence="4 5">
    <name type="scientific">Latimeria chalumnae</name>
    <name type="common">Coelacanth</name>
    <dbReference type="NCBI Taxonomy" id="7897"/>
    <lineage>
        <taxon>Eukaryota</taxon>
        <taxon>Metazoa</taxon>
        <taxon>Chordata</taxon>
        <taxon>Craniata</taxon>
        <taxon>Vertebrata</taxon>
        <taxon>Euteleostomi</taxon>
        <taxon>Coelacanthiformes</taxon>
        <taxon>Coelacanthidae</taxon>
        <taxon>Latimeria</taxon>
    </lineage>
</organism>
<reference evidence="5" key="1">
    <citation type="submission" date="2011-08" db="EMBL/GenBank/DDBJ databases">
        <title>The draft genome of Latimeria chalumnae.</title>
        <authorList>
            <person name="Di Palma F."/>
            <person name="Alfoldi J."/>
            <person name="Johnson J."/>
            <person name="Berlin A."/>
            <person name="Gnerre S."/>
            <person name="Jaffe D."/>
            <person name="MacCallum I."/>
            <person name="Young S."/>
            <person name="Walker B.J."/>
            <person name="Lander E."/>
            <person name="Lindblad-Toh K."/>
        </authorList>
    </citation>
    <scope>NUCLEOTIDE SEQUENCE [LARGE SCALE GENOMIC DNA]</scope>
    <source>
        <strain evidence="5">Wild caught</strain>
    </source>
</reference>
<evidence type="ECO:0000256" key="1">
    <source>
        <dbReference type="PROSITE-ProRule" id="PRU00239"/>
    </source>
</evidence>
<dbReference type="PANTHER" id="PTHR46298:SF1">
    <property type="entry name" value="ANDROGLOBIN"/>
    <property type="match status" value="1"/>
</dbReference>
<dbReference type="PROSITE" id="PS50203">
    <property type="entry name" value="CALPAIN_CAT"/>
    <property type="match status" value="1"/>
</dbReference>
<sequence>KFHQNLNYCKWERLANWGTSVGGSSAGGGIGEKKGKYPIWPEWNEADINVEKWDGGKGGKEKEKAGKSPVLHFFDDPEGKIELPSLLKVHSWKRPHEFITSKIPVIVENETYFDLVSANGHLLVSELMRWIISEICAVWRIHNGNVSTTDGKASVLDPVALVWKPWEHIYALCKAVKGHMPQYNSYGKYIMKLYWMGCWRKIIVDDTLPFDEQNNLLLPATTCQAELWPMLLAKAIIKLANIDMNTVRKMELGEFKVLHTLTGWLPEVIPLQPGHLDQVWNLLKDIVPEFKLSDNEGGESKGSPADTKAKEVKVPEIKSESPPVKVPDKTNKEPYSLDKPEPKDVGKKKGKDGEKDKNKSAPHSARPISSLQGTAQQEGKMKKGMGYVVPQVPQMVVYASYVPLQLKEKISVLGQMTASAEKLRQYGLCHIWSHSVLVTRTRSCPLVPLPKPPPIPPWKLIRPKKECHPTDEPQEIIIKKPDQFVEVSSPLFNFRLNTSLIPTEIHPLHLPFKKGSHPKPNFAIVSENEEILYENSEDLKQ</sequence>
<dbReference type="EMBL" id="AFYH01233154">
    <property type="status" value="NOT_ANNOTATED_CDS"/>
    <property type="molecule type" value="Genomic_DNA"/>
</dbReference>
<dbReference type="EMBL" id="AFYH01233156">
    <property type="status" value="NOT_ANNOTATED_CDS"/>
    <property type="molecule type" value="Genomic_DNA"/>
</dbReference>
<dbReference type="Ensembl" id="ENSLACT00000002020.1">
    <property type="protein sequence ID" value="ENSLACP00000002006.1"/>
    <property type="gene ID" value="ENSLACG00000001794.1"/>
</dbReference>
<dbReference type="GO" id="GO:0004198">
    <property type="term" value="F:calcium-dependent cysteine-type endopeptidase activity"/>
    <property type="evidence" value="ECO:0007669"/>
    <property type="project" value="InterPro"/>
</dbReference>
<dbReference type="SMART" id="SM00230">
    <property type="entry name" value="CysPc"/>
    <property type="match status" value="1"/>
</dbReference>
<feature type="compositionally biased region" description="Basic and acidic residues" evidence="2">
    <location>
        <begin position="307"/>
        <end position="319"/>
    </location>
</feature>
<dbReference type="HOGENOM" id="CLU_021616_0_0_1"/>
<dbReference type="EMBL" id="AFYH01233153">
    <property type="status" value="NOT_ANNOTATED_CDS"/>
    <property type="molecule type" value="Genomic_DNA"/>
</dbReference>
<dbReference type="GeneTree" id="ENSGT00390000014904"/>
<dbReference type="EMBL" id="AFYH01233157">
    <property type="status" value="NOT_ANNOTATED_CDS"/>
    <property type="molecule type" value="Genomic_DNA"/>
</dbReference>
<protein>
    <recommendedName>
        <fullName evidence="3">Calpain catalytic domain-containing protein</fullName>
    </recommendedName>
</protein>
<proteinExistence type="predicted"/>
<evidence type="ECO:0000313" key="4">
    <source>
        <dbReference type="Ensembl" id="ENSLACP00000002006.1"/>
    </source>
</evidence>
<dbReference type="PANTHER" id="PTHR46298">
    <property type="entry name" value="ANDROGLOBIN"/>
    <property type="match status" value="1"/>
</dbReference>
<dbReference type="EMBL" id="AFYH01233158">
    <property type="status" value="NOT_ANNOTATED_CDS"/>
    <property type="molecule type" value="Genomic_DNA"/>
</dbReference>
<dbReference type="SUPFAM" id="SSF54001">
    <property type="entry name" value="Cysteine proteinases"/>
    <property type="match status" value="1"/>
</dbReference>
<dbReference type="Proteomes" id="UP000008672">
    <property type="component" value="Unassembled WGS sequence"/>
</dbReference>
<feature type="compositionally biased region" description="Basic and acidic residues" evidence="2">
    <location>
        <begin position="326"/>
        <end position="359"/>
    </location>
</feature>
<dbReference type="Pfam" id="PF00648">
    <property type="entry name" value="Peptidase_C2"/>
    <property type="match status" value="1"/>
</dbReference>
<reference evidence="4" key="2">
    <citation type="submission" date="2025-08" db="UniProtKB">
        <authorList>
            <consortium name="Ensembl"/>
        </authorList>
    </citation>
    <scope>IDENTIFICATION</scope>
</reference>
<dbReference type="STRING" id="7897.ENSLACP00000002006"/>
<feature type="region of interest" description="Disordered" evidence="2">
    <location>
        <begin position="293"/>
        <end position="379"/>
    </location>
</feature>
<keyword evidence="5" id="KW-1185">Reference proteome</keyword>
<feature type="compositionally biased region" description="Polar residues" evidence="2">
    <location>
        <begin position="367"/>
        <end position="377"/>
    </location>
</feature>
<dbReference type="InterPro" id="IPR001300">
    <property type="entry name" value="Peptidase_C2_calpain_cat"/>
</dbReference>
<dbReference type="AlphaFoldDB" id="H2ZX85"/>
<evidence type="ECO:0000256" key="2">
    <source>
        <dbReference type="SAM" id="MobiDB-lite"/>
    </source>
</evidence>
<comment type="caution">
    <text evidence="1">Lacks conserved residue(s) required for the propagation of feature annotation.</text>
</comment>
<reference evidence="4" key="3">
    <citation type="submission" date="2025-09" db="UniProtKB">
        <authorList>
            <consortium name="Ensembl"/>
        </authorList>
    </citation>
    <scope>IDENTIFICATION</scope>
</reference>